<dbReference type="OrthoDB" id="3350812at2759"/>
<dbReference type="STRING" id="240176.A8NV84"/>
<evidence type="ECO:0000256" key="1">
    <source>
        <dbReference type="SAM" id="Phobius"/>
    </source>
</evidence>
<feature type="transmembrane region" description="Helical" evidence="1">
    <location>
        <begin position="128"/>
        <end position="151"/>
    </location>
</feature>
<reference evidence="3 4" key="1">
    <citation type="journal article" date="2010" name="Proc. Natl. Acad. Sci. U.S.A.">
        <title>Insights into evolution of multicellular fungi from the assembled chromosomes of the mushroom Coprinopsis cinerea (Coprinus cinereus).</title>
        <authorList>
            <person name="Stajich J.E."/>
            <person name="Wilke S.K."/>
            <person name="Ahren D."/>
            <person name="Au C.H."/>
            <person name="Birren B.W."/>
            <person name="Borodovsky M."/>
            <person name="Burns C."/>
            <person name="Canback B."/>
            <person name="Casselton L.A."/>
            <person name="Cheng C.K."/>
            <person name="Deng J."/>
            <person name="Dietrich F.S."/>
            <person name="Fargo D.C."/>
            <person name="Farman M.L."/>
            <person name="Gathman A.C."/>
            <person name="Goldberg J."/>
            <person name="Guigo R."/>
            <person name="Hoegger P.J."/>
            <person name="Hooker J.B."/>
            <person name="Huggins A."/>
            <person name="James T.Y."/>
            <person name="Kamada T."/>
            <person name="Kilaru S."/>
            <person name="Kodira C."/>
            <person name="Kues U."/>
            <person name="Kupfer D."/>
            <person name="Kwan H.S."/>
            <person name="Lomsadze A."/>
            <person name="Li W."/>
            <person name="Lilly W.W."/>
            <person name="Ma L.J."/>
            <person name="Mackey A.J."/>
            <person name="Manning G."/>
            <person name="Martin F."/>
            <person name="Muraguchi H."/>
            <person name="Natvig D.O."/>
            <person name="Palmerini H."/>
            <person name="Ramesh M.A."/>
            <person name="Rehmeyer C.J."/>
            <person name="Roe B.A."/>
            <person name="Shenoy N."/>
            <person name="Stanke M."/>
            <person name="Ter-Hovhannisyan V."/>
            <person name="Tunlid A."/>
            <person name="Velagapudi R."/>
            <person name="Vision T.J."/>
            <person name="Zeng Q."/>
            <person name="Zolan M.E."/>
            <person name="Pukkila P.J."/>
        </authorList>
    </citation>
    <scope>NUCLEOTIDE SEQUENCE [LARGE SCALE GENOMIC DNA]</scope>
    <source>
        <strain evidence="4">Okayama-7 / 130 / ATCC MYA-4618 / FGSC 9003</strain>
    </source>
</reference>
<evidence type="ECO:0000259" key="2">
    <source>
        <dbReference type="Pfam" id="PF20151"/>
    </source>
</evidence>
<dbReference type="RefSeq" id="XP_001836623.2">
    <property type="nucleotide sequence ID" value="XM_001836571.2"/>
</dbReference>
<dbReference type="EMBL" id="AACS02000004">
    <property type="protein sequence ID" value="EAU85194.2"/>
    <property type="molecule type" value="Genomic_DNA"/>
</dbReference>
<accession>A8NV84</accession>
<dbReference type="OMA" id="MNYSTIV"/>
<keyword evidence="1" id="KW-1133">Transmembrane helix</keyword>
<dbReference type="eggNOG" id="ENOG502SRA7">
    <property type="taxonomic scope" value="Eukaryota"/>
</dbReference>
<keyword evidence="1" id="KW-0812">Transmembrane</keyword>
<name>A8NV84_COPC7</name>
<dbReference type="HOGENOM" id="CLU_035509_11_3_1"/>
<dbReference type="GeneID" id="6013169"/>
<organism evidence="3 4">
    <name type="scientific">Coprinopsis cinerea (strain Okayama-7 / 130 / ATCC MYA-4618 / FGSC 9003)</name>
    <name type="common">Inky cap fungus</name>
    <name type="synonym">Hormographiella aspergillata</name>
    <dbReference type="NCBI Taxonomy" id="240176"/>
    <lineage>
        <taxon>Eukaryota</taxon>
        <taxon>Fungi</taxon>
        <taxon>Dikarya</taxon>
        <taxon>Basidiomycota</taxon>
        <taxon>Agaricomycotina</taxon>
        <taxon>Agaricomycetes</taxon>
        <taxon>Agaricomycetidae</taxon>
        <taxon>Agaricales</taxon>
        <taxon>Agaricineae</taxon>
        <taxon>Psathyrellaceae</taxon>
        <taxon>Coprinopsis</taxon>
    </lineage>
</organism>
<feature type="transmembrane region" description="Helical" evidence="1">
    <location>
        <begin position="94"/>
        <end position="116"/>
    </location>
</feature>
<feature type="transmembrane region" description="Helical" evidence="1">
    <location>
        <begin position="62"/>
        <end position="82"/>
    </location>
</feature>
<dbReference type="Proteomes" id="UP000001861">
    <property type="component" value="Unassembled WGS sequence"/>
</dbReference>
<proteinExistence type="predicted"/>
<dbReference type="InParanoid" id="A8NV84"/>
<dbReference type="AlphaFoldDB" id="A8NV84"/>
<comment type="caution">
    <text evidence="3">The sequence shown here is derived from an EMBL/GenBank/DDBJ whole genome shotgun (WGS) entry which is preliminary data.</text>
</comment>
<keyword evidence="4" id="KW-1185">Reference proteome</keyword>
<evidence type="ECO:0000313" key="3">
    <source>
        <dbReference type="EMBL" id="EAU85194.2"/>
    </source>
</evidence>
<sequence length="231" mass="26363">MSEQDFAVFYAQKLVGASVLRLSLPRQYFNLASTVILFYEHAITIGEEWNSIWTQRWTISKVLYILMKYTAFVQAALILWQLGVVNEDGKACTLSFKIMGWLFVIGTGLGEMLLSIRTWAVWKKPRMMGYLLALFWCGVWGAIFAIMGVFLKTVRFDPNPDSPFPGCYISHGDQMERVLHAVFTGRVVLNIHRQSRKREELSYSNDGVILVPMTTTTNTFTDSQTKVPRGI</sequence>
<dbReference type="KEGG" id="cci:CC1G_06210"/>
<evidence type="ECO:0000313" key="4">
    <source>
        <dbReference type="Proteomes" id="UP000001861"/>
    </source>
</evidence>
<dbReference type="VEuPathDB" id="FungiDB:CC1G_06210"/>
<dbReference type="Pfam" id="PF20151">
    <property type="entry name" value="DUF6533"/>
    <property type="match status" value="1"/>
</dbReference>
<feature type="domain" description="DUF6533" evidence="2">
    <location>
        <begin position="28"/>
        <end position="72"/>
    </location>
</feature>
<dbReference type="InterPro" id="IPR045340">
    <property type="entry name" value="DUF6533"/>
</dbReference>
<gene>
    <name evidence="3" type="ORF">CC1G_06210</name>
</gene>
<protein>
    <recommendedName>
        <fullName evidence="2">DUF6533 domain-containing protein</fullName>
    </recommendedName>
</protein>
<keyword evidence="1" id="KW-0472">Membrane</keyword>